<feature type="transmembrane region" description="Helical" evidence="1">
    <location>
        <begin position="18"/>
        <end position="37"/>
    </location>
</feature>
<proteinExistence type="predicted"/>
<protein>
    <recommendedName>
        <fullName evidence="4">Major facilitator superfamily (MFS) profile domain-containing protein</fullName>
    </recommendedName>
</protein>
<dbReference type="EMBL" id="MLAK01000027">
    <property type="protein sequence ID" value="OHT17195.1"/>
    <property type="molecule type" value="Genomic_DNA"/>
</dbReference>
<dbReference type="VEuPathDB" id="TrichDB:TRFO_41207"/>
<evidence type="ECO:0000256" key="1">
    <source>
        <dbReference type="SAM" id="Phobius"/>
    </source>
</evidence>
<dbReference type="RefSeq" id="XP_068370331.1">
    <property type="nucleotide sequence ID" value="XM_068513635.1"/>
</dbReference>
<dbReference type="Proteomes" id="UP000179807">
    <property type="component" value="Unassembled WGS sequence"/>
</dbReference>
<keyword evidence="1" id="KW-0812">Transmembrane</keyword>
<reference evidence="2" key="1">
    <citation type="submission" date="2016-10" db="EMBL/GenBank/DDBJ databases">
        <authorList>
            <person name="Benchimol M."/>
            <person name="Almeida L.G."/>
            <person name="Vasconcelos A.T."/>
            <person name="Perreira-Neves A."/>
            <person name="Rosa I.A."/>
            <person name="Tasca T."/>
            <person name="Bogo M.R."/>
            <person name="de Souza W."/>
        </authorList>
    </citation>
    <scope>NUCLEOTIDE SEQUENCE [LARGE SCALE GENOMIC DNA]</scope>
    <source>
        <strain evidence="2">K</strain>
    </source>
</reference>
<dbReference type="AlphaFoldDB" id="A0A1J4L179"/>
<evidence type="ECO:0008006" key="4">
    <source>
        <dbReference type="Google" id="ProtNLM"/>
    </source>
</evidence>
<accession>A0A1J4L179</accession>
<keyword evidence="1" id="KW-1133">Transmembrane helix</keyword>
<keyword evidence="1" id="KW-0472">Membrane</keyword>
<gene>
    <name evidence="2" type="ORF">TRFO_41207</name>
</gene>
<evidence type="ECO:0000313" key="2">
    <source>
        <dbReference type="EMBL" id="OHT17195.1"/>
    </source>
</evidence>
<keyword evidence="3" id="KW-1185">Reference proteome</keyword>
<evidence type="ECO:0000313" key="3">
    <source>
        <dbReference type="Proteomes" id="UP000179807"/>
    </source>
</evidence>
<comment type="caution">
    <text evidence="2">The sequence shown here is derived from an EMBL/GenBank/DDBJ whole genome shotgun (WGS) entry which is preliminary data.</text>
</comment>
<name>A0A1J4L179_9EUKA</name>
<organism evidence="2 3">
    <name type="scientific">Tritrichomonas foetus</name>
    <dbReference type="NCBI Taxonomy" id="1144522"/>
    <lineage>
        <taxon>Eukaryota</taxon>
        <taxon>Metamonada</taxon>
        <taxon>Parabasalia</taxon>
        <taxon>Tritrichomonadida</taxon>
        <taxon>Tritrichomonadidae</taxon>
        <taxon>Tritrichomonas</taxon>
    </lineage>
</organism>
<dbReference type="GeneID" id="94848339"/>
<sequence length="43" mass="4835">MAAEYNVGVADLNIFTPIYWYSYGVIQIFAGLLADTFEPAYLI</sequence>